<evidence type="ECO:0000256" key="1">
    <source>
        <dbReference type="ARBA" id="ARBA00004273"/>
    </source>
</evidence>
<dbReference type="Gene3D" id="1.20.5.100">
    <property type="entry name" value="Cytochrome c1, transmembrane anchor, C-terminal"/>
    <property type="match status" value="1"/>
</dbReference>
<name>A0ABD2PQR7_9PLAT</name>
<comment type="caution">
    <text evidence="16">The sequence shown here is derived from an EMBL/GenBank/DDBJ whole genome shotgun (WGS) entry which is preliminary data.</text>
</comment>
<evidence type="ECO:0000256" key="7">
    <source>
        <dbReference type="ARBA" id="ARBA00022723"/>
    </source>
</evidence>
<dbReference type="FunFam" id="1.10.760.10:FF:000002">
    <property type="entry name" value="Cytochrome c1, heme protein"/>
    <property type="match status" value="1"/>
</dbReference>
<dbReference type="InterPro" id="IPR009056">
    <property type="entry name" value="Cyt_c-like_dom"/>
</dbReference>
<feature type="binding site" description="covalent" evidence="14">
    <location>
        <position position="218"/>
    </location>
    <ligand>
        <name>heme c</name>
        <dbReference type="ChEBI" id="CHEBI:61717"/>
    </ligand>
</feature>
<sequence>MSLLISGILRKTSGQNLVQITRSNHSWKNFKESKFGKIAVAGVAIGAGIAVIATPVLCDDHGLHVPHLPWSHDGAISSYDHRSVRRGYQVYKEVCAACHSMKYITYRQLIGHVLTEDEAKADAAEKNFIDGPDDNGKMFERPGRITDAIPSPYANDQAARAANNGALPPDLSFIAKGRHGKEDYIFHLLTGYYEAPAGVTVSDGQYYNPYFPGGGIGMARALYDDMIEYEDGTPASTGQMAKDVATYLTWASDRNHDQRKRVLSKAVVLLSLLTIIAGIYKRKRWSVLKSRKIVYKNRSPPKMP</sequence>
<dbReference type="GO" id="GO:0046872">
    <property type="term" value="F:metal ion binding"/>
    <property type="evidence" value="ECO:0007669"/>
    <property type="project" value="UniProtKB-KW"/>
</dbReference>
<dbReference type="PRINTS" id="PR00603">
    <property type="entry name" value="CYTOCHROMEC1"/>
</dbReference>
<keyword evidence="11 14" id="KW-0408">Iron</keyword>
<dbReference type="AlphaFoldDB" id="A0ABD2PQR7"/>
<accession>A0ABD2PQR7</accession>
<dbReference type="InterPro" id="IPR002326">
    <property type="entry name" value="Cyt_c1"/>
</dbReference>
<comment type="similarity">
    <text evidence="2">Belongs to the cytochrome c family.</text>
</comment>
<keyword evidence="8" id="KW-0999">Mitochondrion inner membrane</keyword>
<evidence type="ECO:0000313" key="16">
    <source>
        <dbReference type="EMBL" id="KAL3309535.1"/>
    </source>
</evidence>
<evidence type="ECO:0000313" key="17">
    <source>
        <dbReference type="Proteomes" id="UP001626550"/>
    </source>
</evidence>
<keyword evidence="3" id="KW-0813">Transport</keyword>
<reference evidence="16 17" key="1">
    <citation type="submission" date="2024-11" db="EMBL/GenBank/DDBJ databases">
        <title>Adaptive evolution of stress response genes in parasites aligns with host niche diversity.</title>
        <authorList>
            <person name="Hahn C."/>
            <person name="Resl P."/>
        </authorList>
    </citation>
    <scope>NUCLEOTIDE SEQUENCE [LARGE SCALE GENOMIC DNA]</scope>
    <source>
        <strain evidence="16">EGGRZ-B1_66</strain>
        <tissue evidence="16">Body</tissue>
    </source>
</reference>
<keyword evidence="7 14" id="KW-0479">Metal-binding</keyword>
<feature type="binding site" description="covalent" evidence="14">
    <location>
        <position position="98"/>
    </location>
    <ligand>
        <name>heme c</name>
        <dbReference type="ChEBI" id="CHEBI:61717"/>
    </ligand>
</feature>
<protein>
    <submittedName>
        <fullName evidence="16">Iso-1-cytochrome c</fullName>
    </submittedName>
</protein>
<dbReference type="InterPro" id="IPR036909">
    <property type="entry name" value="Cyt_c-like_dom_sf"/>
</dbReference>
<evidence type="ECO:0000256" key="3">
    <source>
        <dbReference type="ARBA" id="ARBA00022448"/>
    </source>
</evidence>
<comment type="cofactor">
    <cofactor evidence="14">
        <name>heme c</name>
        <dbReference type="ChEBI" id="CHEBI:61717"/>
    </cofactor>
    <text evidence="14">Binds 1 heme c group covalently per subunit.</text>
</comment>
<keyword evidence="12" id="KW-0496">Mitochondrion</keyword>
<feature type="binding site" description="covalent" evidence="14">
    <location>
        <position position="95"/>
    </location>
    <ligand>
        <name>heme c</name>
        <dbReference type="ChEBI" id="CHEBI:61717"/>
    </ligand>
</feature>
<keyword evidence="5" id="KW-0679">Respiratory chain</keyword>
<feature type="domain" description="Cytochrome c" evidence="15">
    <location>
        <begin position="82"/>
        <end position="234"/>
    </location>
</feature>
<feature type="binding site" description="covalent" evidence="14">
    <location>
        <position position="99"/>
    </location>
    <ligand>
        <name>heme c</name>
        <dbReference type="ChEBI" id="CHEBI:61717"/>
    </ligand>
</feature>
<comment type="subcellular location">
    <subcellularLocation>
        <location evidence="1">Mitochondrion inner membrane</location>
    </subcellularLocation>
</comment>
<evidence type="ECO:0000259" key="15">
    <source>
        <dbReference type="PROSITE" id="PS51007"/>
    </source>
</evidence>
<keyword evidence="13" id="KW-0472">Membrane</keyword>
<evidence type="ECO:0000256" key="11">
    <source>
        <dbReference type="ARBA" id="ARBA00023004"/>
    </source>
</evidence>
<dbReference type="PROSITE" id="PS51007">
    <property type="entry name" value="CYTC"/>
    <property type="match status" value="1"/>
</dbReference>
<evidence type="ECO:0000256" key="6">
    <source>
        <dbReference type="ARBA" id="ARBA00022692"/>
    </source>
</evidence>
<dbReference type="GO" id="GO:0005743">
    <property type="term" value="C:mitochondrial inner membrane"/>
    <property type="evidence" value="ECO:0007669"/>
    <property type="project" value="UniProtKB-SubCell"/>
</dbReference>
<evidence type="ECO:0000256" key="4">
    <source>
        <dbReference type="ARBA" id="ARBA00022617"/>
    </source>
</evidence>
<evidence type="ECO:0000256" key="9">
    <source>
        <dbReference type="ARBA" id="ARBA00022982"/>
    </source>
</evidence>
<keyword evidence="9" id="KW-0249">Electron transport</keyword>
<keyword evidence="4 14" id="KW-0349">Heme</keyword>
<keyword evidence="10" id="KW-1133">Transmembrane helix</keyword>
<evidence type="ECO:0000256" key="12">
    <source>
        <dbReference type="ARBA" id="ARBA00023128"/>
    </source>
</evidence>
<dbReference type="EMBL" id="JBJKFK010003808">
    <property type="protein sequence ID" value="KAL3309535.1"/>
    <property type="molecule type" value="Genomic_DNA"/>
</dbReference>
<dbReference type="Gene3D" id="1.10.760.10">
    <property type="entry name" value="Cytochrome c-like domain"/>
    <property type="match status" value="1"/>
</dbReference>
<dbReference type="SUPFAM" id="SSF46626">
    <property type="entry name" value="Cytochrome c"/>
    <property type="match status" value="1"/>
</dbReference>
<dbReference type="PANTHER" id="PTHR10266:SF3">
    <property type="entry name" value="CYTOCHROME C1, HEME PROTEIN, MITOCHONDRIAL"/>
    <property type="match status" value="1"/>
</dbReference>
<dbReference type="PANTHER" id="PTHR10266">
    <property type="entry name" value="CYTOCHROME C1"/>
    <property type="match status" value="1"/>
</dbReference>
<evidence type="ECO:0000256" key="2">
    <source>
        <dbReference type="ARBA" id="ARBA00006488"/>
    </source>
</evidence>
<organism evidence="16 17">
    <name type="scientific">Cichlidogyrus casuarinus</name>
    <dbReference type="NCBI Taxonomy" id="1844966"/>
    <lineage>
        <taxon>Eukaryota</taxon>
        <taxon>Metazoa</taxon>
        <taxon>Spiralia</taxon>
        <taxon>Lophotrochozoa</taxon>
        <taxon>Platyhelminthes</taxon>
        <taxon>Monogenea</taxon>
        <taxon>Monopisthocotylea</taxon>
        <taxon>Dactylogyridea</taxon>
        <taxon>Ancyrocephalidae</taxon>
        <taxon>Cichlidogyrus</taxon>
    </lineage>
</organism>
<gene>
    <name evidence="16" type="primary">CYC1</name>
    <name evidence="16" type="ORF">Ciccas_011918</name>
</gene>
<evidence type="ECO:0000256" key="8">
    <source>
        <dbReference type="ARBA" id="ARBA00022792"/>
    </source>
</evidence>
<dbReference type="Proteomes" id="UP001626550">
    <property type="component" value="Unassembled WGS sequence"/>
</dbReference>
<evidence type="ECO:0000256" key="13">
    <source>
        <dbReference type="ARBA" id="ARBA00023136"/>
    </source>
</evidence>
<dbReference type="InterPro" id="IPR021157">
    <property type="entry name" value="Cyt_c1_TM_anchor_C"/>
</dbReference>
<keyword evidence="6" id="KW-0812">Transmembrane</keyword>
<evidence type="ECO:0000256" key="10">
    <source>
        <dbReference type="ARBA" id="ARBA00022989"/>
    </source>
</evidence>
<evidence type="ECO:0000256" key="14">
    <source>
        <dbReference type="PIRSR" id="PIRSR602326-1"/>
    </source>
</evidence>
<proteinExistence type="inferred from homology"/>
<dbReference type="SUPFAM" id="SSF81496">
    <property type="entry name" value="Cytochrome c1 subunit of cytochrome bc1 complex (Ubiquinol-cytochrome c reductase), transmembrane anchor"/>
    <property type="match status" value="1"/>
</dbReference>
<evidence type="ECO:0000256" key="5">
    <source>
        <dbReference type="ARBA" id="ARBA00022660"/>
    </source>
</evidence>
<keyword evidence="17" id="KW-1185">Reference proteome</keyword>
<dbReference type="Pfam" id="PF02167">
    <property type="entry name" value="Cytochrom_C1"/>
    <property type="match status" value="1"/>
</dbReference>